<dbReference type="PaxDb" id="3055-EDP09585"/>
<dbReference type="FunCoup" id="A0A2K3CXX2">
    <property type="interactions" value="44"/>
</dbReference>
<dbReference type="Gene3D" id="3.30.2010.10">
    <property type="entry name" value="Metalloproteases ('zincins'), catalytic domain"/>
    <property type="match status" value="1"/>
</dbReference>
<dbReference type="Proteomes" id="UP000006906">
    <property type="component" value="Chromosome 14"/>
</dbReference>
<evidence type="ECO:0000256" key="5">
    <source>
        <dbReference type="ARBA" id="ARBA00022833"/>
    </source>
</evidence>
<feature type="region of interest" description="Disordered" evidence="7">
    <location>
        <begin position="342"/>
        <end position="366"/>
    </location>
</feature>
<dbReference type="CDD" id="cd07325">
    <property type="entry name" value="M48_Ste24p_like"/>
    <property type="match status" value="1"/>
</dbReference>
<protein>
    <recommendedName>
        <fullName evidence="8">Peptidase M48 domain-containing protein</fullName>
    </recommendedName>
</protein>
<feature type="region of interest" description="Disordered" evidence="7">
    <location>
        <begin position="404"/>
        <end position="438"/>
    </location>
</feature>
<dbReference type="GeneID" id="5715883"/>
<evidence type="ECO:0000256" key="2">
    <source>
        <dbReference type="ARBA" id="ARBA00022670"/>
    </source>
</evidence>
<evidence type="ECO:0000259" key="8">
    <source>
        <dbReference type="Pfam" id="PF01435"/>
    </source>
</evidence>
<dbReference type="RefSeq" id="XP_001689847.2">
    <property type="nucleotide sequence ID" value="XM_001689795.2"/>
</dbReference>
<evidence type="ECO:0000256" key="4">
    <source>
        <dbReference type="ARBA" id="ARBA00022801"/>
    </source>
</evidence>
<dbReference type="GO" id="GO:0004222">
    <property type="term" value="F:metalloendopeptidase activity"/>
    <property type="evidence" value="ECO:0000318"/>
    <property type="project" value="GO_Central"/>
</dbReference>
<dbReference type="STRING" id="3055.A0A2K3CXX2"/>
<name>A0A2K3CXX2_CHLRE</name>
<evidence type="ECO:0000256" key="1">
    <source>
        <dbReference type="ARBA" id="ARBA00001947"/>
    </source>
</evidence>
<feature type="compositionally biased region" description="Gly residues" evidence="7">
    <location>
        <begin position="415"/>
        <end position="433"/>
    </location>
</feature>
<dbReference type="InParanoid" id="A0A2K3CXX2"/>
<dbReference type="GO" id="GO:0071586">
    <property type="term" value="P:CAAX-box protein processing"/>
    <property type="evidence" value="ECO:0000318"/>
    <property type="project" value="GO_Central"/>
</dbReference>
<dbReference type="ExpressionAtlas" id="A0A2K3CXX2">
    <property type="expression patterns" value="baseline"/>
</dbReference>
<keyword evidence="10" id="KW-1185">Reference proteome</keyword>
<dbReference type="PANTHER" id="PTHR10120">
    <property type="entry name" value="CAAX PRENYL PROTEASE 1"/>
    <property type="match status" value="1"/>
</dbReference>
<gene>
    <name evidence="9" type="ORF">CHLRE_14g620150v5</name>
</gene>
<comment type="cofactor">
    <cofactor evidence="1">
        <name>Zn(2+)</name>
        <dbReference type="ChEBI" id="CHEBI:29105"/>
    </cofactor>
</comment>
<dbReference type="Gramene" id="PNW73136">
    <property type="protein sequence ID" value="PNW73136"/>
    <property type="gene ID" value="CHLRE_14g620150v5"/>
</dbReference>
<evidence type="ECO:0000256" key="7">
    <source>
        <dbReference type="SAM" id="MobiDB-lite"/>
    </source>
</evidence>
<keyword evidence="6" id="KW-0482">Metalloprotease</keyword>
<dbReference type="Pfam" id="PF01435">
    <property type="entry name" value="Peptidase_M48"/>
    <property type="match status" value="1"/>
</dbReference>
<dbReference type="FunFam" id="3.30.2010.10:FF:000007">
    <property type="entry name" value="Peptidase M48 family protein"/>
    <property type="match status" value="1"/>
</dbReference>
<dbReference type="KEGG" id="cre:CHLRE_14g620150v5"/>
<evidence type="ECO:0000256" key="3">
    <source>
        <dbReference type="ARBA" id="ARBA00022723"/>
    </source>
</evidence>
<dbReference type="OrthoDB" id="272500at2759"/>
<keyword evidence="5" id="KW-0862">Zinc</keyword>
<dbReference type="GO" id="GO:0046872">
    <property type="term" value="F:metal ion binding"/>
    <property type="evidence" value="ECO:0007669"/>
    <property type="project" value="UniProtKB-KW"/>
</dbReference>
<dbReference type="GO" id="GO:0005789">
    <property type="term" value="C:endoplasmic reticulum membrane"/>
    <property type="evidence" value="ECO:0000318"/>
    <property type="project" value="GO_Central"/>
</dbReference>
<dbReference type="InterPro" id="IPR001915">
    <property type="entry name" value="Peptidase_M48"/>
</dbReference>
<evidence type="ECO:0000256" key="6">
    <source>
        <dbReference type="ARBA" id="ARBA00023049"/>
    </source>
</evidence>
<proteinExistence type="predicted"/>
<dbReference type="AlphaFoldDB" id="A0A2K3CXX2"/>
<sequence>MKLGLRIYECRCRQLVARAAGRVGGAATRRRVWSTVAALSGQASAARPGPEKPTSAWPNITPVIKEKIAMFEGLQGDDFRHPLDQQNTSMLRAVPGLEMVAKNFMGPVAEQVLLLENISTSIKIGPEQLPSIHKLLVDAARILQMEPPELYVRQHPVPNAYTLAIAGHKPFIVIHTALLELLTPYELQAVLAHELGHLKCDHGLWLTVANVLASGTVSVLPVVTGMVQEALLRWLRAAELTCDRAALLVAQDPKVVISALMKLAGGSPSFASELNVDAFLQQSRSYEEATNSLLGWYLRNAQTAALSHPLPVMRAREIDRWSQSTQYKGLVSKNRNHRVQVMTSPQQPGQGGAGAGGMGSASGSGIAGAGSGTGGGGVNGVGGMGSGMSVAGVGGQVYNMVRSPAPLHASSPTGATGGPVGGSGSAGGGGRGGSAAAAAMPGGRTAAAAAAAAGPAPMGPTAGGGGAARPPPMMTPAGLWGTSLGGAKPRR</sequence>
<dbReference type="EMBL" id="CM008975">
    <property type="protein sequence ID" value="PNW73136.1"/>
    <property type="molecule type" value="Genomic_DNA"/>
</dbReference>
<reference evidence="9 10" key="1">
    <citation type="journal article" date="2007" name="Science">
        <title>The Chlamydomonas genome reveals the evolution of key animal and plant functions.</title>
        <authorList>
            <person name="Merchant S.S."/>
            <person name="Prochnik S.E."/>
            <person name="Vallon O."/>
            <person name="Harris E.H."/>
            <person name="Karpowicz S.J."/>
            <person name="Witman G.B."/>
            <person name="Terry A."/>
            <person name="Salamov A."/>
            <person name="Fritz-Laylin L.K."/>
            <person name="Marechal-Drouard L."/>
            <person name="Marshall W.F."/>
            <person name="Qu L.H."/>
            <person name="Nelson D.R."/>
            <person name="Sanderfoot A.A."/>
            <person name="Spalding M.H."/>
            <person name="Kapitonov V.V."/>
            <person name="Ren Q."/>
            <person name="Ferris P."/>
            <person name="Lindquist E."/>
            <person name="Shapiro H."/>
            <person name="Lucas S.M."/>
            <person name="Grimwood J."/>
            <person name="Schmutz J."/>
            <person name="Cardol P."/>
            <person name="Cerutti H."/>
            <person name="Chanfreau G."/>
            <person name="Chen C.L."/>
            <person name="Cognat V."/>
            <person name="Croft M.T."/>
            <person name="Dent R."/>
            <person name="Dutcher S."/>
            <person name="Fernandez E."/>
            <person name="Fukuzawa H."/>
            <person name="Gonzalez-Ballester D."/>
            <person name="Gonzalez-Halphen D."/>
            <person name="Hallmann A."/>
            <person name="Hanikenne M."/>
            <person name="Hippler M."/>
            <person name="Inwood W."/>
            <person name="Jabbari K."/>
            <person name="Kalanon M."/>
            <person name="Kuras R."/>
            <person name="Lefebvre P.A."/>
            <person name="Lemaire S.D."/>
            <person name="Lobanov A.V."/>
            <person name="Lohr M."/>
            <person name="Manuell A."/>
            <person name="Meier I."/>
            <person name="Mets L."/>
            <person name="Mittag M."/>
            <person name="Mittelmeier T."/>
            <person name="Moroney J.V."/>
            <person name="Moseley J."/>
            <person name="Napoli C."/>
            <person name="Nedelcu A.M."/>
            <person name="Niyogi K."/>
            <person name="Novoselov S.V."/>
            <person name="Paulsen I.T."/>
            <person name="Pazour G."/>
            <person name="Purton S."/>
            <person name="Ral J.P."/>
            <person name="Riano-Pachon D.M."/>
            <person name="Riekhof W."/>
            <person name="Rymarquis L."/>
            <person name="Schroda M."/>
            <person name="Stern D."/>
            <person name="Umen J."/>
            <person name="Willows R."/>
            <person name="Wilson N."/>
            <person name="Zimmer S.L."/>
            <person name="Allmer J."/>
            <person name="Balk J."/>
            <person name="Bisova K."/>
            <person name="Chen C.J."/>
            <person name="Elias M."/>
            <person name="Gendler K."/>
            <person name="Hauser C."/>
            <person name="Lamb M.R."/>
            <person name="Ledford H."/>
            <person name="Long J.C."/>
            <person name="Minagawa J."/>
            <person name="Page M.D."/>
            <person name="Pan J."/>
            <person name="Pootakham W."/>
            <person name="Roje S."/>
            <person name="Rose A."/>
            <person name="Stahlberg E."/>
            <person name="Terauchi A.M."/>
            <person name="Yang P."/>
            <person name="Ball S."/>
            <person name="Bowler C."/>
            <person name="Dieckmann C.L."/>
            <person name="Gladyshev V.N."/>
            <person name="Green P."/>
            <person name="Jorgensen R."/>
            <person name="Mayfield S."/>
            <person name="Mueller-Roeber B."/>
            <person name="Rajamani S."/>
            <person name="Sayre R.T."/>
            <person name="Brokstein P."/>
            <person name="Dubchak I."/>
            <person name="Goodstein D."/>
            <person name="Hornick L."/>
            <person name="Huang Y.W."/>
            <person name="Jhaveri J."/>
            <person name="Luo Y."/>
            <person name="Martinez D."/>
            <person name="Ngau W.C."/>
            <person name="Otillar B."/>
            <person name="Poliakov A."/>
            <person name="Porter A."/>
            <person name="Szajkowski L."/>
            <person name="Werner G."/>
            <person name="Zhou K."/>
            <person name="Grigoriev I.V."/>
            <person name="Rokhsar D.S."/>
            <person name="Grossman A.R."/>
        </authorList>
    </citation>
    <scope>NUCLEOTIDE SEQUENCE [LARGE SCALE GENOMIC DNA]</scope>
    <source>
        <strain evidence="10">CC-503</strain>
    </source>
</reference>
<organism evidence="9 10">
    <name type="scientific">Chlamydomonas reinhardtii</name>
    <name type="common">Chlamydomonas smithii</name>
    <dbReference type="NCBI Taxonomy" id="3055"/>
    <lineage>
        <taxon>Eukaryota</taxon>
        <taxon>Viridiplantae</taxon>
        <taxon>Chlorophyta</taxon>
        <taxon>core chlorophytes</taxon>
        <taxon>Chlorophyceae</taxon>
        <taxon>CS clade</taxon>
        <taxon>Chlamydomonadales</taxon>
        <taxon>Chlamydomonadaceae</taxon>
        <taxon>Chlamydomonas</taxon>
    </lineage>
</organism>
<feature type="compositionally biased region" description="Gly residues" evidence="7">
    <location>
        <begin position="349"/>
        <end position="366"/>
    </location>
</feature>
<keyword evidence="2" id="KW-0645">Protease</keyword>
<feature type="region of interest" description="Disordered" evidence="7">
    <location>
        <begin position="454"/>
        <end position="491"/>
    </location>
</feature>
<keyword evidence="3" id="KW-0479">Metal-binding</keyword>
<evidence type="ECO:0000313" key="9">
    <source>
        <dbReference type="EMBL" id="PNW73136.1"/>
    </source>
</evidence>
<keyword evidence="4" id="KW-0378">Hydrolase</keyword>
<evidence type="ECO:0000313" key="10">
    <source>
        <dbReference type="Proteomes" id="UP000006906"/>
    </source>
</evidence>
<feature type="domain" description="Peptidase M48" evidence="8">
    <location>
        <begin position="132"/>
        <end position="321"/>
    </location>
</feature>
<accession>A0A2K3CXX2</accession>